<feature type="compositionally biased region" description="Basic and acidic residues" evidence="1">
    <location>
        <begin position="1"/>
        <end position="10"/>
    </location>
</feature>
<dbReference type="AlphaFoldDB" id="A0A0B6XZ72"/>
<feature type="region of interest" description="Disordered" evidence="1">
    <location>
        <begin position="1"/>
        <end position="36"/>
    </location>
</feature>
<sequence length="66" mass="7291">HNITNEKETSKYGQVTASHRTTSRQDTGNVGGTLQSTFSAETAPHDEFITNLLNNHSVIYSYHGLL</sequence>
<feature type="non-terminal residue" evidence="2">
    <location>
        <position position="1"/>
    </location>
</feature>
<proteinExistence type="predicted"/>
<evidence type="ECO:0000313" key="2">
    <source>
        <dbReference type="EMBL" id="CEK48575.1"/>
    </source>
</evidence>
<evidence type="ECO:0000256" key="1">
    <source>
        <dbReference type="SAM" id="MobiDB-lite"/>
    </source>
</evidence>
<protein>
    <submittedName>
        <fullName evidence="2">Uncharacterized protein</fullName>
    </submittedName>
</protein>
<dbReference type="EMBL" id="HACG01001710">
    <property type="protein sequence ID" value="CEK48575.1"/>
    <property type="molecule type" value="Transcribed_RNA"/>
</dbReference>
<organism evidence="2">
    <name type="scientific">Arion vulgaris</name>
    <dbReference type="NCBI Taxonomy" id="1028688"/>
    <lineage>
        <taxon>Eukaryota</taxon>
        <taxon>Metazoa</taxon>
        <taxon>Spiralia</taxon>
        <taxon>Lophotrochozoa</taxon>
        <taxon>Mollusca</taxon>
        <taxon>Gastropoda</taxon>
        <taxon>Heterobranchia</taxon>
        <taxon>Euthyneura</taxon>
        <taxon>Panpulmonata</taxon>
        <taxon>Eupulmonata</taxon>
        <taxon>Stylommatophora</taxon>
        <taxon>Helicina</taxon>
        <taxon>Arionoidea</taxon>
        <taxon>Arionidae</taxon>
        <taxon>Arion</taxon>
    </lineage>
</organism>
<gene>
    <name evidence="2" type="primary">ORF4482</name>
</gene>
<accession>A0A0B6XZ72</accession>
<reference evidence="2" key="1">
    <citation type="submission" date="2014-12" db="EMBL/GenBank/DDBJ databases">
        <title>Insight into the proteome of Arion vulgaris.</title>
        <authorList>
            <person name="Aradska J."/>
            <person name="Bulat T."/>
            <person name="Smidak R."/>
            <person name="Sarate P."/>
            <person name="Gangsoo J."/>
            <person name="Sialana F."/>
            <person name="Bilban M."/>
            <person name="Lubec G."/>
        </authorList>
    </citation>
    <scope>NUCLEOTIDE SEQUENCE</scope>
    <source>
        <tissue evidence="2">Skin</tissue>
    </source>
</reference>
<feature type="compositionally biased region" description="Polar residues" evidence="1">
    <location>
        <begin position="11"/>
        <end position="36"/>
    </location>
</feature>
<name>A0A0B6XZ72_9EUPU</name>